<keyword evidence="5" id="KW-0732">Signal</keyword>
<comment type="caution">
    <text evidence="7">The sequence shown here is derived from an EMBL/GenBank/DDBJ whole genome shotgun (WGS) entry which is preliminary data.</text>
</comment>
<evidence type="ECO:0000313" key="7">
    <source>
        <dbReference type="EMBL" id="KAF8696144.1"/>
    </source>
</evidence>
<evidence type="ECO:0000256" key="2">
    <source>
        <dbReference type="ARBA" id="ARBA00022690"/>
    </source>
</evidence>
<dbReference type="Proteomes" id="UP000636709">
    <property type="component" value="Unassembled WGS sequence"/>
</dbReference>
<organism evidence="7 8">
    <name type="scientific">Digitaria exilis</name>
    <dbReference type="NCBI Taxonomy" id="1010633"/>
    <lineage>
        <taxon>Eukaryota</taxon>
        <taxon>Viridiplantae</taxon>
        <taxon>Streptophyta</taxon>
        <taxon>Embryophyta</taxon>
        <taxon>Tracheophyta</taxon>
        <taxon>Spermatophyta</taxon>
        <taxon>Magnoliopsida</taxon>
        <taxon>Liliopsida</taxon>
        <taxon>Poales</taxon>
        <taxon>Poaceae</taxon>
        <taxon>PACMAD clade</taxon>
        <taxon>Panicoideae</taxon>
        <taxon>Panicodae</taxon>
        <taxon>Paniceae</taxon>
        <taxon>Anthephorinae</taxon>
        <taxon>Digitaria</taxon>
    </lineage>
</organism>
<keyword evidence="2" id="KW-0646">Protease inhibitor</keyword>
<dbReference type="InterPro" id="IPR000010">
    <property type="entry name" value="Cystatin_dom"/>
</dbReference>
<dbReference type="Pfam" id="PF16845">
    <property type="entry name" value="SQAPI"/>
    <property type="match status" value="1"/>
</dbReference>
<keyword evidence="3" id="KW-0789">Thiol protease inhibitor</keyword>
<feature type="domain" description="Cystatin" evidence="6">
    <location>
        <begin position="30"/>
        <end position="95"/>
    </location>
</feature>
<protein>
    <recommendedName>
        <fullName evidence="6">Cystatin domain-containing protein</fullName>
    </recommendedName>
</protein>
<feature type="compositionally biased region" description="Pro residues" evidence="4">
    <location>
        <begin position="253"/>
        <end position="268"/>
    </location>
</feature>
<reference evidence="7" key="1">
    <citation type="submission" date="2020-07" db="EMBL/GenBank/DDBJ databases">
        <title>Genome sequence and genetic diversity analysis of an under-domesticated orphan crop, white fonio (Digitaria exilis).</title>
        <authorList>
            <person name="Bennetzen J.L."/>
            <person name="Chen S."/>
            <person name="Ma X."/>
            <person name="Wang X."/>
            <person name="Yssel A.E.J."/>
            <person name="Chaluvadi S.R."/>
            <person name="Johnson M."/>
            <person name="Gangashetty P."/>
            <person name="Hamidou F."/>
            <person name="Sanogo M.D."/>
            <person name="Zwaenepoel A."/>
            <person name="Wallace J."/>
            <person name="Van De Peer Y."/>
            <person name="Van Deynze A."/>
        </authorList>
    </citation>
    <scope>NUCLEOTIDE SEQUENCE</scope>
    <source>
        <tissue evidence="7">Leaves</tissue>
    </source>
</reference>
<accession>A0A835ELN5</accession>
<comment type="similarity">
    <text evidence="1">Belongs to the cystatin family. Phytocystatin subfamily.</text>
</comment>
<feature type="chain" id="PRO_5032971365" description="Cystatin domain-containing protein" evidence="5">
    <location>
        <begin position="16"/>
        <end position="268"/>
    </location>
</feature>
<evidence type="ECO:0000256" key="5">
    <source>
        <dbReference type="SAM" id="SignalP"/>
    </source>
</evidence>
<dbReference type="SUPFAM" id="SSF57850">
    <property type="entry name" value="RING/U-box"/>
    <property type="match status" value="1"/>
</dbReference>
<evidence type="ECO:0000256" key="4">
    <source>
        <dbReference type="SAM" id="MobiDB-lite"/>
    </source>
</evidence>
<dbReference type="PANTHER" id="PTHR47116">
    <property type="entry name" value="PHLOEM FILAMENT PROTEIN"/>
    <property type="match status" value="1"/>
</dbReference>
<dbReference type="Gene3D" id="3.10.450.10">
    <property type="match status" value="1"/>
</dbReference>
<evidence type="ECO:0000256" key="1">
    <source>
        <dbReference type="ARBA" id="ARBA00007233"/>
    </source>
</evidence>
<evidence type="ECO:0000313" key="8">
    <source>
        <dbReference type="Proteomes" id="UP000636709"/>
    </source>
</evidence>
<dbReference type="InterPro" id="IPR027214">
    <property type="entry name" value="Cystatin"/>
</dbReference>
<dbReference type="OrthoDB" id="8062037at2759"/>
<dbReference type="GO" id="GO:0004869">
    <property type="term" value="F:cysteine-type endopeptidase inhibitor activity"/>
    <property type="evidence" value="ECO:0007669"/>
    <property type="project" value="UniProtKB-KW"/>
</dbReference>
<keyword evidence="8" id="KW-1185">Reference proteome</keyword>
<dbReference type="SUPFAM" id="SSF54403">
    <property type="entry name" value="Cystatin/monellin"/>
    <property type="match status" value="1"/>
</dbReference>
<dbReference type="InterPro" id="IPR046350">
    <property type="entry name" value="Cystatin_sf"/>
</dbReference>
<dbReference type="EMBL" id="JACEFO010001882">
    <property type="protein sequence ID" value="KAF8696144.1"/>
    <property type="molecule type" value="Genomic_DNA"/>
</dbReference>
<sequence length="268" mass="29204">MRTILLLLFVVGVIAIYLTSTPTTTATPVDIADPDIQDFGRWAVTEHVKKANDGIKFKSVVSADQTNGADFGEYYDLVIDTLDGHGKDGKYKAQVRFRDFGNDRWSRNHAGRDAVSRPITTHHQMWAATLGPEGIPPSKHHTAWPWQPPCAGRLRARFEVVSAGACGLDAKALCALPVFIGVARRAECGVPGEMEDGELGRVLPVCRHVSHVECIDTWLGGELDLPGVPDGRRGGQRGPGIRRETARPTWMEAPPPPIGPPIWSPNPV</sequence>
<dbReference type="AlphaFoldDB" id="A0A835ELN5"/>
<proteinExistence type="inferred from homology"/>
<name>A0A835ELN5_9POAL</name>
<evidence type="ECO:0000259" key="6">
    <source>
        <dbReference type="Pfam" id="PF16845"/>
    </source>
</evidence>
<feature type="region of interest" description="Disordered" evidence="4">
    <location>
        <begin position="227"/>
        <end position="268"/>
    </location>
</feature>
<gene>
    <name evidence="7" type="ORF">HU200_037037</name>
</gene>
<feature type="signal peptide" evidence="5">
    <location>
        <begin position="1"/>
        <end position="15"/>
    </location>
</feature>
<evidence type="ECO:0000256" key="3">
    <source>
        <dbReference type="ARBA" id="ARBA00022704"/>
    </source>
</evidence>